<protein>
    <recommendedName>
        <fullName evidence="3">Transposase</fullName>
    </recommendedName>
</protein>
<comment type="caution">
    <text evidence="1">The sequence shown here is derived from an EMBL/GenBank/DDBJ whole genome shotgun (WGS) entry which is preliminary data.</text>
</comment>
<gene>
    <name evidence="1" type="ORF">EV657_104198</name>
</gene>
<dbReference type="EMBL" id="SOEB01000004">
    <property type="protein sequence ID" value="TDX32001.1"/>
    <property type="molecule type" value="Genomic_DNA"/>
</dbReference>
<dbReference type="AlphaFoldDB" id="A0A4R8FYA4"/>
<evidence type="ECO:0008006" key="3">
    <source>
        <dbReference type="Google" id="ProtNLM"/>
    </source>
</evidence>
<dbReference type="PANTHER" id="PTHR33055">
    <property type="entry name" value="TRANSPOSASE FOR INSERTION SEQUENCE ELEMENT IS1111A"/>
    <property type="match status" value="1"/>
</dbReference>
<name>A0A4R8FYA4_9RHOB</name>
<evidence type="ECO:0000313" key="2">
    <source>
        <dbReference type="Proteomes" id="UP000295484"/>
    </source>
</evidence>
<dbReference type="PANTHER" id="PTHR33055:SF3">
    <property type="entry name" value="PUTATIVE TRANSPOSASE FOR IS117-RELATED"/>
    <property type="match status" value="1"/>
</dbReference>
<organism evidence="1 2">
    <name type="scientific">Rhodovulum visakhapatnamense</name>
    <dbReference type="NCBI Taxonomy" id="364297"/>
    <lineage>
        <taxon>Bacteria</taxon>
        <taxon>Pseudomonadati</taxon>
        <taxon>Pseudomonadota</taxon>
        <taxon>Alphaproteobacteria</taxon>
        <taxon>Rhodobacterales</taxon>
        <taxon>Paracoccaceae</taxon>
        <taxon>Rhodovulum</taxon>
    </lineage>
</organism>
<sequence length="109" mass="12240">MLEVFHNLPDSLVGMEDCASARCWARELTKLGHGDRLMQPSCVKGYVKRGKTDKADAESICGAVSWLSMHFDPVKAEERRDLLMGHKAREFLVRQRTLTVNAIRADPGL</sequence>
<dbReference type="Proteomes" id="UP000295484">
    <property type="component" value="Unassembled WGS sequence"/>
</dbReference>
<reference evidence="1 2" key="1">
    <citation type="submission" date="2019-03" db="EMBL/GenBank/DDBJ databases">
        <title>Genomic Encyclopedia of Type Strains, Phase IV (KMG-IV): sequencing the most valuable type-strain genomes for metagenomic binning, comparative biology and taxonomic classification.</title>
        <authorList>
            <person name="Goeker M."/>
        </authorList>
    </citation>
    <scope>NUCLEOTIDE SEQUENCE [LARGE SCALE GENOMIC DNA]</scope>
    <source>
        <strain evidence="1 2">JA181</strain>
    </source>
</reference>
<proteinExistence type="predicted"/>
<dbReference type="InterPro" id="IPR047650">
    <property type="entry name" value="Transpos_IS110"/>
</dbReference>
<dbReference type="RefSeq" id="WP_243837491.1">
    <property type="nucleotide sequence ID" value="NZ_SOEB01000004.1"/>
</dbReference>
<accession>A0A4R8FYA4</accession>
<evidence type="ECO:0000313" key="1">
    <source>
        <dbReference type="EMBL" id="TDX32001.1"/>
    </source>
</evidence>